<sequence>MNERPIKALPIDLVRLTWTLHRALRQRQTPPSGEAARPLAQVEVLRLIDSRPGISVREIAQALGMQPNNVSTLVTHLHRDGFLERRQNPLDRRYVELHPTGKMIAASGEVNDSLQKEIGSALAGLSPEAVARITAAVPDLWDLAAALAPPR</sequence>
<accession>A0ABV3CY95</accession>
<keyword evidence="3" id="KW-1185">Reference proteome</keyword>
<evidence type="ECO:0000313" key="3">
    <source>
        <dbReference type="Proteomes" id="UP001551210"/>
    </source>
</evidence>
<name>A0ABV3CY95_STREX</name>
<dbReference type="Proteomes" id="UP001551210">
    <property type="component" value="Unassembled WGS sequence"/>
</dbReference>
<dbReference type="SMART" id="SM00347">
    <property type="entry name" value="HTH_MARR"/>
    <property type="match status" value="1"/>
</dbReference>
<evidence type="ECO:0000313" key="2">
    <source>
        <dbReference type="EMBL" id="MEU7295194.1"/>
    </source>
</evidence>
<protein>
    <submittedName>
        <fullName evidence="2">MarR family transcriptional regulator</fullName>
    </submittedName>
</protein>
<dbReference type="RefSeq" id="WP_359209293.1">
    <property type="nucleotide sequence ID" value="NZ_JBEZAM010000023.1"/>
</dbReference>
<evidence type="ECO:0000259" key="1">
    <source>
        <dbReference type="PROSITE" id="PS50995"/>
    </source>
</evidence>
<dbReference type="InterPro" id="IPR036390">
    <property type="entry name" value="WH_DNA-bd_sf"/>
</dbReference>
<dbReference type="SUPFAM" id="SSF46785">
    <property type="entry name" value="Winged helix' DNA-binding domain"/>
    <property type="match status" value="1"/>
</dbReference>
<feature type="domain" description="HTH marR-type" evidence="1">
    <location>
        <begin position="10"/>
        <end position="142"/>
    </location>
</feature>
<proteinExistence type="predicted"/>
<dbReference type="InterPro" id="IPR036388">
    <property type="entry name" value="WH-like_DNA-bd_sf"/>
</dbReference>
<dbReference type="PANTHER" id="PTHR33164:SF103">
    <property type="entry name" value="REGULATORY PROTEIN MARR"/>
    <property type="match status" value="1"/>
</dbReference>
<dbReference type="Pfam" id="PF01047">
    <property type="entry name" value="MarR"/>
    <property type="match status" value="1"/>
</dbReference>
<dbReference type="EMBL" id="JBEZAM010000023">
    <property type="protein sequence ID" value="MEU7295194.1"/>
    <property type="molecule type" value="Genomic_DNA"/>
</dbReference>
<dbReference type="PROSITE" id="PS50995">
    <property type="entry name" value="HTH_MARR_2"/>
    <property type="match status" value="1"/>
</dbReference>
<gene>
    <name evidence="2" type="ORF">AB0A76_18570</name>
</gene>
<reference evidence="2 3" key="1">
    <citation type="submission" date="2024-06" db="EMBL/GenBank/DDBJ databases">
        <title>The Natural Products Discovery Center: Release of the First 8490 Sequenced Strains for Exploring Actinobacteria Biosynthetic Diversity.</title>
        <authorList>
            <person name="Kalkreuter E."/>
            <person name="Kautsar S.A."/>
            <person name="Yang D."/>
            <person name="Bader C.D."/>
            <person name="Teijaro C.N."/>
            <person name="Fluegel L."/>
            <person name="Davis C.M."/>
            <person name="Simpson J.R."/>
            <person name="Lauterbach L."/>
            <person name="Steele A.D."/>
            <person name="Gui C."/>
            <person name="Meng S."/>
            <person name="Li G."/>
            <person name="Viehrig K."/>
            <person name="Ye F."/>
            <person name="Su P."/>
            <person name="Kiefer A.F."/>
            <person name="Nichols A."/>
            <person name="Cepeda A.J."/>
            <person name="Yan W."/>
            <person name="Fan B."/>
            <person name="Jiang Y."/>
            <person name="Adhikari A."/>
            <person name="Zheng C.-J."/>
            <person name="Schuster L."/>
            <person name="Cowan T.M."/>
            <person name="Smanski M.J."/>
            <person name="Chevrette M.G."/>
            <person name="De Carvalho L.P.S."/>
            <person name="Shen B."/>
        </authorList>
    </citation>
    <scope>NUCLEOTIDE SEQUENCE [LARGE SCALE GENOMIC DNA]</scope>
    <source>
        <strain evidence="2 3">NPDC045705</strain>
    </source>
</reference>
<dbReference type="InterPro" id="IPR000835">
    <property type="entry name" value="HTH_MarR-typ"/>
</dbReference>
<dbReference type="Gene3D" id="1.10.10.10">
    <property type="entry name" value="Winged helix-like DNA-binding domain superfamily/Winged helix DNA-binding domain"/>
    <property type="match status" value="1"/>
</dbReference>
<dbReference type="PANTHER" id="PTHR33164">
    <property type="entry name" value="TRANSCRIPTIONAL REGULATOR, MARR FAMILY"/>
    <property type="match status" value="1"/>
</dbReference>
<comment type="caution">
    <text evidence="2">The sequence shown here is derived from an EMBL/GenBank/DDBJ whole genome shotgun (WGS) entry which is preliminary data.</text>
</comment>
<organism evidence="2 3">
    <name type="scientific">Streptomyces exfoliatus</name>
    <name type="common">Streptomyces hydrogenans</name>
    <dbReference type="NCBI Taxonomy" id="1905"/>
    <lineage>
        <taxon>Bacteria</taxon>
        <taxon>Bacillati</taxon>
        <taxon>Actinomycetota</taxon>
        <taxon>Actinomycetes</taxon>
        <taxon>Kitasatosporales</taxon>
        <taxon>Streptomycetaceae</taxon>
        <taxon>Streptomyces</taxon>
    </lineage>
</organism>
<dbReference type="InterPro" id="IPR039422">
    <property type="entry name" value="MarR/SlyA-like"/>
</dbReference>